<organism evidence="5 6">
    <name type="scientific">Symbiodinium natans</name>
    <dbReference type="NCBI Taxonomy" id="878477"/>
    <lineage>
        <taxon>Eukaryota</taxon>
        <taxon>Sar</taxon>
        <taxon>Alveolata</taxon>
        <taxon>Dinophyceae</taxon>
        <taxon>Suessiales</taxon>
        <taxon>Symbiodiniaceae</taxon>
        <taxon>Symbiodinium</taxon>
    </lineage>
</organism>
<dbReference type="Proteomes" id="UP000604046">
    <property type="component" value="Unassembled WGS sequence"/>
</dbReference>
<reference evidence="5" key="1">
    <citation type="submission" date="2021-02" db="EMBL/GenBank/DDBJ databases">
        <authorList>
            <person name="Dougan E. K."/>
            <person name="Rhodes N."/>
            <person name="Thang M."/>
            <person name="Chan C."/>
        </authorList>
    </citation>
    <scope>NUCLEOTIDE SEQUENCE</scope>
</reference>
<name>A0A812RZ12_9DINO</name>
<keyword evidence="1" id="KW-0028">Amino-acid biosynthesis</keyword>
<evidence type="ECO:0000313" key="6">
    <source>
        <dbReference type="Proteomes" id="UP000604046"/>
    </source>
</evidence>
<feature type="domain" description="Glutamine amidotransferase type-2" evidence="4">
    <location>
        <begin position="175"/>
        <end position="218"/>
    </location>
</feature>
<dbReference type="InterPro" id="IPR051857">
    <property type="entry name" value="Asn_synthetase_domain"/>
</dbReference>
<dbReference type="SUPFAM" id="SSF56235">
    <property type="entry name" value="N-terminal nucleophile aminohydrolases (Ntn hydrolases)"/>
    <property type="match status" value="1"/>
</dbReference>
<dbReference type="InterPro" id="IPR017932">
    <property type="entry name" value="GATase_2_dom"/>
</dbReference>
<dbReference type="SUPFAM" id="SSF52402">
    <property type="entry name" value="Adenine nucleotide alpha hydrolases-like"/>
    <property type="match status" value="1"/>
</dbReference>
<dbReference type="PANTHER" id="PTHR45937:SF1">
    <property type="entry name" value="ASPARAGINE SYNTHETASE DOMAIN-CONTAINING PROTEIN 1"/>
    <property type="match status" value="1"/>
</dbReference>
<sequence length="429" mass="45982">MCGLAFWLQFHTPTQWRDCAEVFPEALVEAEAFAAAAAALPRRGPDSEGESLVELSGGELHLRACVLHLRGDCVVSQPCPVESKQEEAGLLLFNGEAYEVLPGASGQSHCQELEGEEFGAAINLYRLRAGGRAWRQAAGQGLQLAGSDTLWLAARMAALEDATPGRDWEPLAAALRGLLQGLHGPFALALWCPRRRAVFVARDRLGRRSLVAARSACGGCIASAPGGAADKWKELPVTGIFVFHLSEEPSVHHVPWEEPVAFEQSWWWGSAAAAPAAPLATFGELLASAVALRVLHVAQLSGGAKDVPHVGLLFSGGLDSTVLAALTAEALPGHTIELLNVAFDSSAPDRLTALCSYEDLVGQYGPQRFRLVLCDITQQEVYEEELAICRLVVYERYEGQAAEHIHAESRFQPLHAIPDAASSADVPAH</sequence>
<dbReference type="Pfam" id="PF13537">
    <property type="entry name" value="GATase_7"/>
    <property type="match status" value="1"/>
</dbReference>
<dbReference type="GO" id="GO:0006529">
    <property type="term" value="P:asparagine biosynthetic process"/>
    <property type="evidence" value="ECO:0007669"/>
    <property type="project" value="UniProtKB-KW"/>
</dbReference>
<dbReference type="Gene3D" id="3.40.50.620">
    <property type="entry name" value="HUPs"/>
    <property type="match status" value="1"/>
</dbReference>
<dbReference type="AlphaFoldDB" id="A0A812RZ12"/>
<evidence type="ECO:0000313" key="5">
    <source>
        <dbReference type="EMBL" id="CAE7461025.1"/>
    </source>
</evidence>
<evidence type="ECO:0000256" key="1">
    <source>
        <dbReference type="ARBA" id="ARBA00022605"/>
    </source>
</evidence>
<evidence type="ECO:0000256" key="2">
    <source>
        <dbReference type="ARBA" id="ARBA00022888"/>
    </source>
</evidence>
<evidence type="ECO:0000259" key="4">
    <source>
        <dbReference type="Pfam" id="PF13537"/>
    </source>
</evidence>
<dbReference type="InterPro" id="IPR029055">
    <property type="entry name" value="Ntn_hydrolases_N"/>
</dbReference>
<comment type="caution">
    <text evidence="5">The sequence shown here is derived from an EMBL/GenBank/DDBJ whole genome shotgun (WGS) entry which is preliminary data.</text>
</comment>
<accession>A0A812RZ12</accession>
<dbReference type="OrthoDB" id="10252281at2759"/>
<dbReference type="EMBL" id="CAJNDS010002401">
    <property type="protein sequence ID" value="CAE7461025.1"/>
    <property type="molecule type" value="Genomic_DNA"/>
</dbReference>
<dbReference type="PANTHER" id="PTHR45937">
    <property type="entry name" value="ASPARAGINE SYNTHETASE DOMAIN-CONTAINING PROTEIN 1"/>
    <property type="match status" value="1"/>
</dbReference>
<keyword evidence="3" id="KW-0315">Glutamine amidotransferase</keyword>
<protein>
    <recommendedName>
        <fullName evidence="4">Glutamine amidotransferase type-2 domain-containing protein</fullName>
    </recommendedName>
</protein>
<keyword evidence="6" id="KW-1185">Reference proteome</keyword>
<gene>
    <name evidence="5" type="ORF">SNAT2548_LOCUS25620</name>
</gene>
<proteinExistence type="predicted"/>
<dbReference type="InterPro" id="IPR014729">
    <property type="entry name" value="Rossmann-like_a/b/a_fold"/>
</dbReference>
<dbReference type="Gene3D" id="3.60.20.10">
    <property type="entry name" value="Glutamine Phosphoribosylpyrophosphate, subunit 1, domain 1"/>
    <property type="match status" value="1"/>
</dbReference>
<keyword evidence="2" id="KW-0061">Asparagine biosynthesis</keyword>
<evidence type="ECO:0000256" key="3">
    <source>
        <dbReference type="ARBA" id="ARBA00022962"/>
    </source>
</evidence>